<proteinExistence type="inferred from homology"/>
<dbReference type="PANTHER" id="PTHR43133:SF46">
    <property type="entry name" value="RNA POLYMERASE SIGMA-70 FACTOR ECF SUBFAMILY"/>
    <property type="match status" value="1"/>
</dbReference>
<dbReference type="InterPro" id="IPR039425">
    <property type="entry name" value="RNA_pol_sigma-70-like"/>
</dbReference>
<dbReference type="InterPro" id="IPR014284">
    <property type="entry name" value="RNA_pol_sigma-70_dom"/>
</dbReference>
<feature type="domain" description="RNA polymerase sigma-70 region 2" evidence="5">
    <location>
        <begin position="14"/>
        <end position="80"/>
    </location>
</feature>
<dbReference type="PANTHER" id="PTHR43133">
    <property type="entry name" value="RNA POLYMERASE ECF-TYPE SIGMA FACTO"/>
    <property type="match status" value="1"/>
</dbReference>
<evidence type="ECO:0000313" key="8">
    <source>
        <dbReference type="Proteomes" id="UP000501982"/>
    </source>
</evidence>
<dbReference type="GO" id="GO:0016987">
    <property type="term" value="F:sigma factor activity"/>
    <property type="evidence" value="ECO:0007669"/>
    <property type="project" value="UniProtKB-KW"/>
</dbReference>
<dbReference type="SUPFAM" id="SSF88946">
    <property type="entry name" value="Sigma2 domain of RNA polymerase sigma factors"/>
    <property type="match status" value="1"/>
</dbReference>
<comment type="similarity">
    <text evidence="1">Belongs to the sigma-70 factor family. ECF subfamily.</text>
</comment>
<dbReference type="InterPro" id="IPR036388">
    <property type="entry name" value="WH-like_DNA-bd_sf"/>
</dbReference>
<dbReference type="EMBL" id="CP051672">
    <property type="protein sequence ID" value="QJE29860.1"/>
    <property type="molecule type" value="Genomic_DNA"/>
</dbReference>
<dbReference type="NCBIfam" id="TIGR02937">
    <property type="entry name" value="sigma70-ECF"/>
    <property type="match status" value="1"/>
</dbReference>
<protein>
    <submittedName>
        <fullName evidence="7">RNA polymerase sigma-70 factor</fullName>
    </submittedName>
</protein>
<evidence type="ECO:0000313" key="7">
    <source>
        <dbReference type="EMBL" id="QJE29860.1"/>
    </source>
</evidence>
<dbReference type="Gene3D" id="1.10.1740.10">
    <property type="match status" value="1"/>
</dbReference>
<dbReference type="InterPro" id="IPR013324">
    <property type="entry name" value="RNA_pol_sigma_r3/r4-like"/>
</dbReference>
<evidence type="ECO:0000256" key="1">
    <source>
        <dbReference type="ARBA" id="ARBA00010641"/>
    </source>
</evidence>
<evidence type="ECO:0000256" key="3">
    <source>
        <dbReference type="ARBA" id="ARBA00023082"/>
    </source>
</evidence>
<dbReference type="GO" id="GO:0003677">
    <property type="term" value="F:DNA binding"/>
    <property type="evidence" value="ECO:0007669"/>
    <property type="project" value="InterPro"/>
</dbReference>
<feature type="domain" description="RNA polymerase sigma factor 70 region 4 type 2" evidence="6">
    <location>
        <begin position="122"/>
        <end position="170"/>
    </location>
</feature>
<evidence type="ECO:0000256" key="2">
    <source>
        <dbReference type="ARBA" id="ARBA00023015"/>
    </source>
</evidence>
<keyword evidence="2" id="KW-0805">Transcription regulation</keyword>
<sequence>MTEISSDIRMFNELYREYKARFVFFAKMYVRDEFVAEDIVVDSLLYYWENKENLSHQSNIPAYVLTIVKNKCLNYLRHERTREDIVKQLQDQNAWELQLRIMTLEACEPEFLFSEELRKIATETIDSLPSLSKEIFIRSRYENQSNKEIAEALGLSIKSIEYHITKALKILRKMLIDYFPLWLFFWC</sequence>
<dbReference type="Pfam" id="PF08281">
    <property type="entry name" value="Sigma70_r4_2"/>
    <property type="match status" value="1"/>
</dbReference>
<keyword evidence="3" id="KW-0731">Sigma factor</keyword>
<gene>
    <name evidence="7" type="ORF">HHO38_16830</name>
</gene>
<evidence type="ECO:0000259" key="5">
    <source>
        <dbReference type="Pfam" id="PF04542"/>
    </source>
</evidence>
<dbReference type="NCBIfam" id="TIGR02985">
    <property type="entry name" value="Sig70_bacteroi1"/>
    <property type="match status" value="1"/>
</dbReference>
<dbReference type="GO" id="GO:0006352">
    <property type="term" value="P:DNA-templated transcription initiation"/>
    <property type="evidence" value="ECO:0007669"/>
    <property type="project" value="InterPro"/>
</dbReference>
<name>A0A7L5EIE1_PARDI</name>
<dbReference type="SUPFAM" id="SSF88659">
    <property type="entry name" value="Sigma3 and sigma4 domains of RNA polymerase sigma factors"/>
    <property type="match status" value="1"/>
</dbReference>
<accession>A0A7L5EIE1</accession>
<dbReference type="RefSeq" id="WP_170106079.1">
    <property type="nucleotide sequence ID" value="NZ_CP121163.1"/>
</dbReference>
<dbReference type="Gene3D" id="1.10.10.10">
    <property type="entry name" value="Winged helix-like DNA-binding domain superfamily/Winged helix DNA-binding domain"/>
    <property type="match status" value="1"/>
</dbReference>
<dbReference type="InterPro" id="IPR007627">
    <property type="entry name" value="RNA_pol_sigma70_r2"/>
</dbReference>
<dbReference type="Proteomes" id="UP000501982">
    <property type="component" value="Chromosome"/>
</dbReference>
<dbReference type="InterPro" id="IPR013249">
    <property type="entry name" value="RNA_pol_sigma70_r4_t2"/>
</dbReference>
<dbReference type="InterPro" id="IPR014327">
    <property type="entry name" value="RNA_pol_sigma70_bacteroid"/>
</dbReference>
<dbReference type="InterPro" id="IPR013325">
    <property type="entry name" value="RNA_pol_sigma_r2"/>
</dbReference>
<evidence type="ECO:0000259" key="6">
    <source>
        <dbReference type="Pfam" id="PF08281"/>
    </source>
</evidence>
<keyword evidence="4" id="KW-0804">Transcription</keyword>
<reference evidence="7 8" key="1">
    <citation type="submission" date="2020-04" db="EMBL/GenBank/DDBJ databases">
        <title>Complete Genomes and Methylome analysis of CBBP consortium that reverse antibiotic-induced susceptibility to vancomycin-resistant Enterococcus faecium infection.</title>
        <authorList>
            <person name="Fomenkov A."/>
            <person name="Zhang Z."/>
            <person name="Pamer E."/>
            <person name="Roberts R.J."/>
        </authorList>
    </citation>
    <scope>NUCLEOTIDE SEQUENCE [LARGE SCALE GENOMIC DNA]</scope>
    <source>
        <strain evidence="8">CBBP</strain>
    </source>
</reference>
<dbReference type="AlphaFoldDB" id="A0A7L5EIE1"/>
<dbReference type="Pfam" id="PF04542">
    <property type="entry name" value="Sigma70_r2"/>
    <property type="match status" value="1"/>
</dbReference>
<organism evidence="7 8">
    <name type="scientific">Parabacteroides distasonis</name>
    <dbReference type="NCBI Taxonomy" id="823"/>
    <lineage>
        <taxon>Bacteria</taxon>
        <taxon>Pseudomonadati</taxon>
        <taxon>Bacteroidota</taxon>
        <taxon>Bacteroidia</taxon>
        <taxon>Bacteroidales</taxon>
        <taxon>Tannerellaceae</taxon>
        <taxon>Parabacteroides</taxon>
    </lineage>
</organism>
<evidence type="ECO:0000256" key="4">
    <source>
        <dbReference type="ARBA" id="ARBA00023163"/>
    </source>
</evidence>